<dbReference type="Proteomes" id="UP000034350">
    <property type="component" value="Unassembled WGS sequence"/>
</dbReference>
<gene>
    <name evidence="1" type="ORF">AAJ76_880001082</name>
</gene>
<protein>
    <submittedName>
        <fullName evidence="1">Uncharacterized protein</fullName>
    </submittedName>
</protein>
<sequence length="522" mass="62132">MLVIIINILQLIIASNNCDDQLMTRNIRRQMFFLVDKKIKNKEFILLENAAKDLYAYFRKGILVDINKIEITICHVYKDCKTNHNFTYTADKLAVDDPDLFNIFSFFKSLNVERVFLSTSYYISHFFKTENGSFILADFMNKLSARNGGPEFVYDTVYPIFSYFHRNKRCINPYCSAITEYRQNFGKLDFCITNDNKTGYVFSIDWGQLDYSDFLKKKIKLLYNDNWQPVYNFLLNFDIVKSMAFCSLIEKFYTFYRQMKRTNNFPIGTFIKITEENIIFHERFIYAVELDKLVGVKINFTTYEDFKQLRSQLLSLPLDRSKWAMFTLFSLSGKPLVICLVKRILYSNLSAKKIFFLEVLFSIGLIERSDINWFLASILEKSEIYVFRTLNESYITKIVESIMNIELRDRTSYEYIYFYIIVYFEFEIYVDECETAKDKIFTLLENYYKLLEVKNVCKDFIDCSKTTVDNICHTYWGLMENLNMILFCSSNKTSFNEYYCLVETVLSDLSKNEDFIKKFLRN</sequence>
<organism evidence="1 2">
    <name type="scientific">Vairimorpha ceranae</name>
    <dbReference type="NCBI Taxonomy" id="40302"/>
    <lineage>
        <taxon>Eukaryota</taxon>
        <taxon>Fungi</taxon>
        <taxon>Fungi incertae sedis</taxon>
        <taxon>Microsporidia</taxon>
        <taxon>Nosematidae</taxon>
        <taxon>Vairimorpha</taxon>
    </lineage>
</organism>
<proteinExistence type="predicted"/>
<dbReference type="EMBL" id="JPQZ01000088">
    <property type="protein sequence ID" value="KKO74284.1"/>
    <property type="molecule type" value="Genomic_DNA"/>
</dbReference>
<name>A0A0F9Z8V6_9MICR</name>
<dbReference type="VEuPathDB" id="MicrosporidiaDB:NCER_102184"/>
<accession>A0A0F9Z8V6</accession>
<dbReference type="VEuPathDB" id="MicrosporidiaDB:G9O61_00g019130"/>
<evidence type="ECO:0000313" key="1">
    <source>
        <dbReference type="EMBL" id="KKO74284.1"/>
    </source>
</evidence>
<keyword evidence="2" id="KW-1185">Reference proteome</keyword>
<dbReference type="AlphaFoldDB" id="A0A0F9Z8V6"/>
<dbReference type="RefSeq" id="XP_024330026.1">
    <property type="nucleotide sequence ID" value="XM_024476564.1"/>
</dbReference>
<reference evidence="1 2" key="1">
    <citation type="journal article" date="2015" name="Environ. Microbiol.">
        <title>Genome analyses suggest the presence of polyploidy and recent human-driven expansions in eight global populations of the honeybee pathogen Nosema ceranae.</title>
        <authorList>
            <person name="Pelin A."/>
            <person name="Selman M."/>
            <person name="Aris-Brosou S."/>
            <person name="Farinelli L."/>
            <person name="Corradi N."/>
        </authorList>
    </citation>
    <scope>NUCLEOTIDE SEQUENCE [LARGE SCALE GENOMIC DNA]</scope>
    <source>
        <strain evidence="1 2">PA08 1199</strain>
    </source>
</reference>
<comment type="caution">
    <text evidence="1">The sequence shown here is derived from an EMBL/GenBank/DDBJ whole genome shotgun (WGS) entry which is preliminary data.</text>
</comment>
<evidence type="ECO:0000313" key="2">
    <source>
        <dbReference type="Proteomes" id="UP000034350"/>
    </source>
</evidence>
<dbReference type="VEuPathDB" id="MicrosporidiaDB:AAJ76_880001082"/>
<dbReference type="GeneID" id="36321518"/>